<sequence>MTTRRGFLRAGAAAALATATAAATGRIAHALPGTTVSANVSGTTLERVSVPGAARSGGYRPLVDGTGWPLYVRQELATAGGARETTRAPLASFVQLTDMHIVDAQSPARFEFIHPFQGPAFRPQETLTTQGAVSLVERINALRSGPFTGRPFDCVITTGDNTDNRELAELNWFQTVLSGGTIVPNTGAPDRFEGLQAHGAALYWQPESPYWDTYKDKGFQQIPGFLRAAIGAHTSPGLTMPWYAVVGNHDDGLLGTLPNGIADWLYLSPIKFDIPHTDPAALAIARAITSDPAQLGPMLAQLKLSGPVIPATVDPKRSPFSPREFVRRHFDPAVTGPGPVGHGFSSPDGPTWYTFQLAPGVLGISLDTTNNLGLADGSIGERQLAWLVAQLTAHPDQLVIVFSHHTSKTMGAKLPDPEEPGEKQYDGGVVVKTLTDHPNVIAWVNGHTHKDEMIAHTGPTPKQSFWEINTASHVDFPQLARIIEVADNRDGTLSLFTPLIEAASPATANPSDLSAKGLASLYRELSYNDVHRDDALLGAEADRNCELLLTHPLR</sequence>
<dbReference type="InterPro" id="IPR051918">
    <property type="entry name" value="STPP_CPPED1"/>
</dbReference>
<dbReference type="PANTHER" id="PTHR43143:SF1">
    <property type="entry name" value="SERINE_THREONINE-PROTEIN PHOSPHATASE CPPED1"/>
    <property type="match status" value="1"/>
</dbReference>
<dbReference type="EMBL" id="LSRE01000011">
    <property type="protein sequence ID" value="KXO99000.1"/>
    <property type="molecule type" value="Genomic_DNA"/>
</dbReference>
<dbReference type="PANTHER" id="PTHR43143">
    <property type="entry name" value="METALLOPHOSPHOESTERASE, CALCINEURIN SUPERFAMILY"/>
    <property type="match status" value="1"/>
</dbReference>
<dbReference type="InterPro" id="IPR029052">
    <property type="entry name" value="Metallo-depent_PP-like"/>
</dbReference>
<dbReference type="NCBIfam" id="TIGR03767">
    <property type="entry name" value="P_acnes_RR"/>
    <property type="match status" value="1"/>
</dbReference>
<dbReference type="Proteomes" id="UP000070409">
    <property type="component" value="Unassembled WGS sequence"/>
</dbReference>
<evidence type="ECO:0000313" key="3">
    <source>
        <dbReference type="Proteomes" id="UP000070409"/>
    </source>
</evidence>
<protein>
    <submittedName>
        <fullName evidence="2">Metallophosphoesterase</fullName>
    </submittedName>
</protein>
<dbReference type="RefSeq" id="WP_068744816.1">
    <property type="nucleotide sequence ID" value="NZ_LSRE01000011.1"/>
</dbReference>
<keyword evidence="3" id="KW-1185">Reference proteome</keyword>
<dbReference type="InterPro" id="IPR022506">
    <property type="entry name" value="Metallophosphoesterase_PPA1498"/>
</dbReference>
<evidence type="ECO:0000313" key="2">
    <source>
        <dbReference type="EMBL" id="KXO99000.1"/>
    </source>
</evidence>
<reference evidence="2 3" key="1">
    <citation type="submission" date="2016-02" db="EMBL/GenBank/DDBJ databases">
        <authorList>
            <person name="Teng J.L."/>
            <person name="Tang Y."/>
            <person name="Huang Y."/>
            <person name="Guo F."/>
            <person name="Wei W."/>
            <person name="Chen J.H."/>
            <person name="Wong S.Y."/>
            <person name="Lau S.K."/>
            <person name="Woo P.C."/>
        </authorList>
    </citation>
    <scope>NUCLEOTIDE SEQUENCE [LARGE SCALE GENOMIC DNA]</scope>
    <source>
        <strain evidence="2 3">JCM 13375</strain>
    </source>
</reference>
<feature type="chain" id="PRO_5047238490" evidence="1">
    <location>
        <begin position="31"/>
        <end position="554"/>
    </location>
</feature>
<proteinExistence type="predicted"/>
<name>A0A137ZLD4_9ACTN</name>
<organism evidence="2 3">
    <name type="scientific">Tsukamurella pseudospumae</name>
    <dbReference type="NCBI Taxonomy" id="239498"/>
    <lineage>
        <taxon>Bacteria</taxon>
        <taxon>Bacillati</taxon>
        <taxon>Actinomycetota</taxon>
        <taxon>Actinomycetes</taxon>
        <taxon>Mycobacteriales</taxon>
        <taxon>Tsukamurellaceae</taxon>
        <taxon>Tsukamurella</taxon>
    </lineage>
</organism>
<dbReference type="Gene3D" id="3.60.21.10">
    <property type="match status" value="1"/>
</dbReference>
<comment type="caution">
    <text evidence="2">The sequence shown here is derived from an EMBL/GenBank/DDBJ whole genome shotgun (WGS) entry which is preliminary data.</text>
</comment>
<dbReference type="PROSITE" id="PS51318">
    <property type="entry name" value="TAT"/>
    <property type="match status" value="1"/>
</dbReference>
<dbReference type="InterPro" id="IPR006311">
    <property type="entry name" value="TAT_signal"/>
</dbReference>
<evidence type="ECO:0000256" key="1">
    <source>
        <dbReference type="SAM" id="SignalP"/>
    </source>
</evidence>
<keyword evidence="1" id="KW-0732">Signal</keyword>
<accession>A0A137ZLD4</accession>
<dbReference type="SUPFAM" id="SSF56300">
    <property type="entry name" value="Metallo-dependent phosphatases"/>
    <property type="match status" value="1"/>
</dbReference>
<feature type="signal peptide" evidence="1">
    <location>
        <begin position="1"/>
        <end position="30"/>
    </location>
</feature>
<gene>
    <name evidence="2" type="ORF">AXK61_18875</name>
</gene>